<feature type="chain" id="PRO_5036885464" evidence="1">
    <location>
        <begin position="21"/>
        <end position="400"/>
    </location>
</feature>
<evidence type="ECO:0000256" key="1">
    <source>
        <dbReference type="SAM" id="SignalP"/>
    </source>
</evidence>
<accession>A0A917Z1G5</accession>
<dbReference type="AlphaFoldDB" id="A0A917Z1G5"/>
<sequence>MRSTLLILLVAFIVACNKPAVPVDIAAHAYQPVDKKLRPVQLAHTNTFSVYESSGYKVVELKAPVVTWSGSAQGDDLSARIVLVPEGQPLPVLSGKLSDAAVIRTPVKRIATNYAFLEAIVSELGLEDRLVAVGGVKSYNDDIRAKVKSGDIAQIGYGWHKPPNMDPLLNARPDVLLMVMGSLSHAGHMDRINALGIPVVPVFFEAEINYMGPVDYVRLVGMMTGKEQEAENFVSKVAANVEHLKSLVRSAPRKKVLSSWYSGGERWMVTVRNADNALIEDAGGINPMAQPDDIHIDDFVQMSSETLLQEARDIDCWIIRDSHSQPFNDTKFLRNFKAWREGCLFAADGSRHPEIDAFDIYATGQIRPDLILQDLIQMLYPDLLKAPYRYVQPDNQTPRS</sequence>
<evidence type="ECO:0000313" key="4">
    <source>
        <dbReference type="Proteomes" id="UP000606935"/>
    </source>
</evidence>
<keyword evidence="1" id="KW-0732">Signal</keyword>
<evidence type="ECO:0000313" key="3">
    <source>
        <dbReference type="EMBL" id="GGO72579.1"/>
    </source>
</evidence>
<gene>
    <name evidence="3" type="ORF">GCM10010982_31040</name>
</gene>
<dbReference type="PROSITE" id="PS50983">
    <property type="entry name" value="FE_B12_PBP"/>
    <property type="match status" value="1"/>
</dbReference>
<evidence type="ECO:0000259" key="2">
    <source>
        <dbReference type="PROSITE" id="PS50983"/>
    </source>
</evidence>
<dbReference type="Pfam" id="PF01497">
    <property type="entry name" value="Peripla_BP_2"/>
    <property type="match status" value="1"/>
</dbReference>
<dbReference type="RefSeq" id="WP_188697182.1">
    <property type="nucleotide sequence ID" value="NZ_BMLS01000005.1"/>
</dbReference>
<dbReference type="PANTHER" id="PTHR30535:SF34">
    <property type="entry name" value="MOLYBDATE-BINDING PROTEIN MOLA"/>
    <property type="match status" value="1"/>
</dbReference>
<name>A0A917Z1G5_9ALTE</name>
<reference evidence="3" key="2">
    <citation type="submission" date="2020-09" db="EMBL/GenBank/DDBJ databases">
        <authorList>
            <person name="Sun Q."/>
            <person name="Zhou Y."/>
        </authorList>
    </citation>
    <scope>NUCLEOTIDE SEQUENCE</scope>
    <source>
        <strain evidence="3">CGMCC 1.7086</strain>
    </source>
</reference>
<dbReference type="EMBL" id="BMLS01000005">
    <property type="protein sequence ID" value="GGO72579.1"/>
    <property type="molecule type" value="Genomic_DNA"/>
</dbReference>
<protein>
    <submittedName>
        <fullName evidence="3">Iron ABC transporter substrate-binding protein</fullName>
    </submittedName>
</protein>
<dbReference type="PANTHER" id="PTHR30535">
    <property type="entry name" value="VITAMIN B12-BINDING PROTEIN"/>
    <property type="match status" value="1"/>
</dbReference>
<proteinExistence type="predicted"/>
<dbReference type="PROSITE" id="PS51257">
    <property type="entry name" value="PROKAR_LIPOPROTEIN"/>
    <property type="match status" value="1"/>
</dbReference>
<dbReference type="SUPFAM" id="SSF53807">
    <property type="entry name" value="Helical backbone' metal receptor"/>
    <property type="match status" value="1"/>
</dbReference>
<keyword evidence="4" id="KW-1185">Reference proteome</keyword>
<feature type="signal peptide" evidence="1">
    <location>
        <begin position="1"/>
        <end position="20"/>
    </location>
</feature>
<organism evidence="3 4">
    <name type="scientific">Bowmanella pacifica</name>
    <dbReference type="NCBI Taxonomy" id="502051"/>
    <lineage>
        <taxon>Bacteria</taxon>
        <taxon>Pseudomonadati</taxon>
        <taxon>Pseudomonadota</taxon>
        <taxon>Gammaproteobacteria</taxon>
        <taxon>Alteromonadales</taxon>
        <taxon>Alteromonadaceae</taxon>
        <taxon>Bowmanella</taxon>
    </lineage>
</organism>
<reference evidence="3" key="1">
    <citation type="journal article" date="2014" name="Int. J. Syst. Evol. Microbiol.">
        <title>Complete genome sequence of Corynebacterium casei LMG S-19264T (=DSM 44701T), isolated from a smear-ripened cheese.</title>
        <authorList>
            <consortium name="US DOE Joint Genome Institute (JGI-PGF)"/>
            <person name="Walter F."/>
            <person name="Albersmeier A."/>
            <person name="Kalinowski J."/>
            <person name="Ruckert C."/>
        </authorList>
    </citation>
    <scope>NUCLEOTIDE SEQUENCE</scope>
    <source>
        <strain evidence="3">CGMCC 1.7086</strain>
    </source>
</reference>
<dbReference type="Proteomes" id="UP000606935">
    <property type="component" value="Unassembled WGS sequence"/>
</dbReference>
<dbReference type="Gene3D" id="3.40.50.1980">
    <property type="entry name" value="Nitrogenase molybdenum iron protein domain"/>
    <property type="match status" value="2"/>
</dbReference>
<dbReference type="InterPro" id="IPR050902">
    <property type="entry name" value="ABC_Transporter_SBP"/>
</dbReference>
<dbReference type="GO" id="GO:0071281">
    <property type="term" value="P:cellular response to iron ion"/>
    <property type="evidence" value="ECO:0007669"/>
    <property type="project" value="TreeGrafter"/>
</dbReference>
<comment type="caution">
    <text evidence="3">The sequence shown here is derived from an EMBL/GenBank/DDBJ whole genome shotgun (WGS) entry which is preliminary data.</text>
</comment>
<dbReference type="InterPro" id="IPR002491">
    <property type="entry name" value="ABC_transptr_periplasmic_BD"/>
</dbReference>
<feature type="domain" description="Fe/B12 periplasmic-binding" evidence="2">
    <location>
        <begin position="109"/>
        <end position="383"/>
    </location>
</feature>